<feature type="domain" description="Iron-binding zinc finger CDGSH type" evidence="5">
    <location>
        <begin position="9"/>
        <end position="46"/>
    </location>
</feature>
<sequence length="79" mass="8686">MDKPVIAGRVPIPVELEAGKTYAWCSCGLSSNQPWCDGKHKSTSFVPVVFKAEETKTGFMCNCKYSSKPQFCDGAHNKL</sequence>
<dbReference type="InterPro" id="IPR042216">
    <property type="entry name" value="MitoNEET_CISD"/>
</dbReference>
<dbReference type="Pfam" id="PF09360">
    <property type="entry name" value="zf-CDGSH"/>
    <property type="match status" value="1"/>
</dbReference>
<dbReference type="GO" id="GO:0051537">
    <property type="term" value="F:2 iron, 2 sulfur cluster binding"/>
    <property type="evidence" value="ECO:0007669"/>
    <property type="project" value="UniProtKB-KW"/>
</dbReference>
<evidence type="ECO:0000256" key="1">
    <source>
        <dbReference type="ARBA" id="ARBA00022714"/>
    </source>
</evidence>
<dbReference type="InterPro" id="IPR018967">
    <property type="entry name" value="FeS-contain_CDGSH-typ"/>
</dbReference>
<reference evidence="6" key="1">
    <citation type="submission" date="2020-01" db="EMBL/GenBank/DDBJ databases">
        <authorList>
            <person name="Meier V. D."/>
            <person name="Meier V D."/>
        </authorList>
    </citation>
    <scope>NUCLEOTIDE SEQUENCE</scope>
    <source>
        <strain evidence="6">HLG_WM_MAG_10</strain>
    </source>
</reference>
<dbReference type="PANTHER" id="PTHR46491:SF3">
    <property type="entry name" value="CDGSH IRON-SULFUR DOMAIN-CONTAINING PROTEIN 3, MITOCHONDRIAL"/>
    <property type="match status" value="1"/>
</dbReference>
<evidence type="ECO:0000256" key="2">
    <source>
        <dbReference type="ARBA" id="ARBA00022723"/>
    </source>
</evidence>
<protein>
    <recommendedName>
        <fullName evidence="5">Iron-binding zinc finger CDGSH type domain-containing protein</fullName>
    </recommendedName>
</protein>
<keyword evidence="4" id="KW-0411">Iron-sulfur</keyword>
<dbReference type="InterPro" id="IPR052950">
    <property type="entry name" value="CISD"/>
</dbReference>
<gene>
    <name evidence="6" type="ORF">HELGO_WM16167</name>
</gene>
<dbReference type="Gene3D" id="3.40.5.90">
    <property type="entry name" value="CDGSH iron-sulfur domain, mitoNEET-type"/>
    <property type="match status" value="2"/>
</dbReference>
<organism evidence="6">
    <name type="scientific">uncultured Aureispira sp</name>
    <dbReference type="NCBI Taxonomy" id="1331704"/>
    <lineage>
        <taxon>Bacteria</taxon>
        <taxon>Pseudomonadati</taxon>
        <taxon>Bacteroidota</taxon>
        <taxon>Saprospiria</taxon>
        <taxon>Saprospirales</taxon>
        <taxon>Saprospiraceae</taxon>
        <taxon>Aureispira</taxon>
        <taxon>environmental samples</taxon>
    </lineage>
</organism>
<evidence type="ECO:0000259" key="5">
    <source>
        <dbReference type="SMART" id="SM00704"/>
    </source>
</evidence>
<keyword evidence="3" id="KW-0408">Iron</keyword>
<dbReference type="PANTHER" id="PTHR46491">
    <property type="entry name" value="CDGSH IRON SULFUR DOMAIN PROTEIN HOMOLOG"/>
    <property type="match status" value="1"/>
</dbReference>
<evidence type="ECO:0000313" key="6">
    <source>
        <dbReference type="EMBL" id="CAA6814022.1"/>
    </source>
</evidence>
<feature type="domain" description="Iron-binding zinc finger CDGSH type" evidence="5">
    <location>
        <begin position="47"/>
        <end position="78"/>
    </location>
</feature>
<dbReference type="EMBL" id="CACVAQ010000211">
    <property type="protein sequence ID" value="CAA6814022.1"/>
    <property type="molecule type" value="Genomic_DNA"/>
</dbReference>
<name>A0A6S6TFC2_9BACT</name>
<proteinExistence type="predicted"/>
<dbReference type="GO" id="GO:0046872">
    <property type="term" value="F:metal ion binding"/>
    <property type="evidence" value="ECO:0007669"/>
    <property type="project" value="UniProtKB-KW"/>
</dbReference>
<dbReference type="AlphaFoldDB" id="A0A6S6TFC2"/>
<dbReference type="SMART" id="SM00704">
    <property type="entry name" value="ZnF_CDGSH"/>
    <property type="match status" value="2"/>
</dbReference>
<evidence type="ECO:0000256" key="4">
    <source>
        <dbReference type="ARBA" id="ARBA00023014"/>
    </source>
</evidence>
<keyword evidence="1" id="KW-0001">2Fe-2S</keyword>
<accession>A0A6S6TFC2</accession>
<keyword evidence="2" id="KW-0479">Metal-binding</keyword>
<evidence type="ECO:0000256" key="3">
    <source>
        <dbReference type="ARBA" id="ARBA00023004"/>
    </source>
</evidence>
<dbReference type="GO" id="GO:0005737">
    <property type="term" value="C:cytoplasm"/>
    <property type="evidence" value="ECO:0007669"/>
    <property type="project" value="UniProtKB-ARBA"/>
</dbReference>